<dbReference type="CDD" id="cd06170">
    <property type="entry name" value="LuxR_C_like"/>
    <property type="match status" value="1"/>
</dbReference>
<feature type="region of interest" description="Disordered" evidence="1">
    <location>
        <begin position="798"/>
        <end position="873"/>
    </location>
</feature>
<feature type="compositionally biased region" description="Basic and acidic residues" evidence="1">
    <location>
        <begin position="831"/>
        <end position="849"/>
    </location>
</feature>
<dbReference type="Proteomes" id="UP001499854">
    <property type="component" value="Unassembled WGS sequence"/>
</dbReference>
<dbReference type="PRINTS" id="PR00364">
    <property type="entry name" value="DISEASERSIST"/>
</dbReference>
<dbReference type="InterPro" id="IPR027417">
    <property type="entry name" value="P-loop_NTPase"/>
</dbReference>
<dbReference type="InterPro" id="IPR000792">
    <property type="entry name" value="Tscrpt_reg_LuxR_C"/>
</dbReference>
<feature type="compositionally biased region" description="Low complexity" evidence="1">
    <location>
        <begin position="851"/>
        <end position="868"/>
    </location>
</feature>
<reference evidence="3 4" key="1">
    <citation type="journal article" date="2019" name="Int. J. Syst. Evol. Microbiol.">
        <title>The Global Catalogue of Microorganisms (GCM) 10K type strain sequencing project: providing services to taxonomists for standard genome sequencing and annotation.</title>
        <authorList>
            <consortium name="The Broad Institute Genomics Platform"/>
            <consortium name="The Broad Institute Genome Sequencing Center for Infectious Disease"/>
            <person name="Wu L."/>
            <person name="Ma J."/>
        </authorList>
    </citation>
    <scope>NUCLEOTIDE SEQUENCE [LARGE SCALE GENOMIC DNA]</scope>
    <source>
        <strain evidence="3 4">JCM 16013</strain>
    </source>
</reference>
<dbReference type="PROSITE" id="PS00622">
    <property type="entry name" value="HTH_LUXR_1"/>
    <property type="match status" value="1"/>
</dbReference>
<dbReference type="Gene3D" id="3.40.50.300">
    <property type="entry name" value="P-loop containing nucleotide triphosphate hydrolases"/>
    <property type="match status" value="1"/>
</dbReference>
<dbReference type="EMBL" id="BAAAQM010000002">
    <property type="protein sequence ID" value="GAA1952568.1"/>
    <property type="molecule type" value="Genomic_DNA"/>
</dbReference>
<dbReference type="PROSITE" id="PS50043">
    <property type="entry name" value="HTH_LUXR_2"/>
    <property type="match status" value="1"/>
</dbReference>
<dbReference type="PANTHER" id="PTHR47691">
    <property type="entry name" value="REGULATOR-RELATED"/>
    <property type="match status" value="1"/>
</dbReference>
<dbReference type="Gene3D" id="1.10.10.10">
    <property type="entry name" value="Winged helix-like DNA-binding domain superfamily/Winged helix DNA-binding domain"/>
    <property type="match status" value="1"/>
</dbReference>
<protein>
    <recommendedName>
        <fullName evidence="2">HTH luxR-type domain-containing protein</fullName>
    </recommendedName>
</protein>
<dbReference type="SUPFAM" id="SSF46894">
    <property type="entry name" value="C-terminal effector domain of the bipartite response regulators"/>
    <property type="match status" value="1"/>
</dbReference>
<feature type="domain" description="HTH luxR-type" evidence="2">
    <location>
        <begin position="869"/>
        <end position="934"/>
    </location>
</feature>
<name>A0ABN2QL30_9ACTN</name>
<dbReference type="SMART" id="SM00421">
    <property type="entry name" value="HTH_LUXR"/>
    <property type="match status" value="1"/>
</dbReference>
<dbReference type="InterPro" id="IPR058852">
    <property type="entry name" value="HTH_77"/>
</dbReference>
<feature type="compositionally biased region" description="Basic and acidic residues" evidence="1">
    <location>
        <begin position="185"/>
        <end position="201"/>
    </location>
</feature>
<dbReference type="PRINTS" id="PR00038">
    <property type="entry name" value="HTHLUXR"/>
</dbReference>
<dbReference type="RefSeq" id="WP_344655205.1">
    <property type="nucleotide sequence ID" value="NZ_BAAAQM010000002.1"/>
</dbReference>
<feature type="region of interest" description="Disordered" evidence="1">
    <location>
        <begin position="171"/>
        <end position="209"/>
    </location>
</feature>
<dbReference type="InterPro" id="IPR016032">
    <property type="entry name" value="Sig_transdc_resp-reg_C-effctor"/>
</dbReference>
<evidence type="ECO:0000313" key="3">
    <source>
        <dbReference type="EMBL" id="GAA1952568.1"/>
    </source>
</evidence>
<keyword evidence="4" id="KW-1185">Reference proteome</keyword>
<accession>A0ABN2QL30</accession>
<evidence type="ECO:0000313" key="4">
    <source>
        <dbReference type="Proteomes" id="UP001499854"/>
    </source>
</evidence>
<evidence type="ECO:0000256" key="1">
    <source>
        <dbReference type="SAM" id="MobiDB-lite"/>
    </source>
</evidence>
<feature type="compositionally biased region" description="Low complexity" evidence="1">
    <location>
        <begin position="798"/>
        <end position="808"/>
    </location>
</feature>
<comment type="caution">
    <text evidence="3">The sequence shown here is derived from an EMBL/GenBank/DDBJ whole genome shotgun (WGS) entry which is preliminary data.</text>
</comment>
<evidence type="ECO:0000259" key="2">
    <source>
        <dbReference type="PROSITE" id="PS50043"/>
    </source>
</evidence>
<gene>
    <name evidence="3" type="ORF">GCM10009838_04620</name>
</gene>
<dbReference type="InterPro" id="IPR036388">
    <property type="entry name" value="WH-like_DNA-bd_sf"/>
</dbReference>
<dbReference type="PANTHER" id="PTHR47691:SF3">
    <property type="entry name" value="HTH-TYPE TRANSCRIPTIONAL REGULATOR RV0890C-RELATED"/>
    <property type="match status" value="1"/>
</dbReference>
<dbReference type="SUPFAM" id="SSF52540">
    <property type="entry name" value="P-loop containing nucleoside triphosphate hydrolases"/>
    <property type="match status" value="1"/>
</dbReference>
<proteinExistence type="predicted"/>
<organism evidence="3 4">
    <name type="scientific">Catenulispora subtropica</name>
    <dbReference type="NCBI Taxonomy" id="450798"/>
    <lineage>
        <taxon>Bacteria</taxon>
        <taxon>Bacillati</taxon>
        <taxon>Actinomycetota</taxon>
        <taxon>Actinomycetes</taxon>
        <taxon>Catenulisporales</taxon>
        <taxon>Catenulisporaceae</taxon>
        <taxon>Catenulispora</taxon>
    </lineage>
</organism>
<dbReference type="Pfam" id="PF00196">
    <property type="entry name" value="GerE"/>
    <property type="match status" value="1"/>
</dbReference>
<dbReference type="Pfam" id="PF25872">
    <property type="entry name" value="HTH_77"/>
    <property type="match status" value="1"/>
</dbReference>
<sequence length="935" mass="99399">MGQDGGIGLPTPVSELVDRESEIDEVRSLLRTSRLITLTGPGGIGKTRLAIAAAAAALGADGAPHHEPDPALADGAVFVPLAELAAGVDVARAVAAALDLSGLEGVGDGTADAEKHLVEVLRRRALILVLDNCEHRLEAVAGLALRLLTDCRRLTVLATSREPLGVPGETVWTVPPLSHPPTIGRARDDRADRSGRADDRGGAPAQDGLGELGDSLIGINPLAVSPLDSLSGLGPVNGPDAAESAPVVDAEWASQFGAVRLFALRAKQAAGGFRLTDANARTVASICRRLDGIPLALELAAARVRALSVEEIEARLSDRFALLSGPFRFAETRHRTLRTSVEWSHQLLTAEEQELFAGLSVFSGGWTLHAAKGAIGPHAVDALTRLVDKSLVTVEPTPDGQRYSMLETLRAYAADELERAGRTAEMRERHAAYFLKLAERLNPRFYGPGQAQAFHLLDVEINNIRTAGRWFLADPGLAAEGLRLAAALWDFYCCRCHLGEGVRFARGALAHADRAGLTEPSVTRARVVLGLGALLELQGKGFEAMHALREAVRLAQLCDDPVTESYALRILAVNTLMIGDPEGDTAELADRAQESARRSGSLWQQAFASHMPVLLHDGEPDPERVARSWRLTSGTGDRRLLAYLRVMMSFSELGGDRAQETISTLNAAYQDFQDVGDRYGRLLALSTRLLAHLRWDEDARVAAMLIGKCEAAYAGIGSGPLAVFAEQIAQAAAQVRARLGDEAYNAAVQTGAKLTWDRMARALSDEVRLGAECWEPDCPFGTDGAHATYSTYNAADSPAAGARAAPGSPGAPPAEPEAVEAPVAAPRAGHHHDDRPGPGHLDRTPHPDHVSGTTHSHSTSGAAHGSTAPPAILGTLTPREQEIAGHVALGRTNRRIAEDLVISERTVDTHVQRILAKLGVANRVQLATLLAGRKE</sequence>